<comment type="caution">
    <text evidence="1">The sequence shown here is derived from an EMBL/GenBank/DDBJ whole genome shotgun (WGS) entry which is preliminary data.</text>
</comment>
<evidence type="ECO:0000313" key="1">
    <source>
        <dbReference type="EMBL" id="VDI12358.1"/>
    </source>
</evidence>
<keyword evidence="2" id="KW-1185">Reference proteome</keyword>
<dbReference type="PANTHER" id="PTHR33153:SF3">
    <property type="entry name" value="TRAFFICKING PROTEIN PARTICLE COMPLEX SUBUNIT 11 DOMAIN-CONTAINING PROTEIN"/>
    <property type="match status" value="1"/>
</dbReference>
<dbReference type="PANTHER" id="PTHR33153">
    <property type="entry name" value="MYND-TYPE DOMAIN-CONTAINING PROTEIN"/>
    <property type="match status" value="1"/>
</dbReference>
<organism evidence="1 2">
    <name type="scientific">Mytilus galloprovincialis</name>
    <name type="common">Mediterranean mussel</name>
    <dbReference type="NCBI Taxonomy" id="29158"/>
    <lineage>
        <taxon>Eukaryota</taxon>
        <taxon>Metazoa</taxon>
        <taxon>Spiralia</taxon>
        <taxon>Lophotrochozoa</taxon>
        <taxon>Mollusca</taxon>
        <taxon>Bivalvia</taxon>
        <taxon>Autobranchia</taxon>
        <taxon>Pteriomorphia</taxon>
        <taxon>Mytilida</taxon>
        <taxon>Mytiloidea</taxon>
        <taxon>Mytilidae</taxon>
        <taxon>Mytilinae</taxon>
        <taxon>Mytilus</taxon>
    </lineage>
</organism>
<accession>A0A8B6CY52</accession>
<name>A0A8B6CY52_MYTGA</name>
<dbReference type="OrthoDB" id="410478at2759"/>
<sequence length="74" mass="8884">TERRKYYKHIQKAKEQPERYSSVIIDSMDQSKTQLSHFLYKPKFTGNMWKLRVHFIGVLLNEISTYGFFDPSQP</sequence>
<protein>
    <submittedName>
        <fullName evidence="1">Uncharacterized protein</fullName>
    </submittedName>
</protein>
<dbReference type="AlphaFoldDB" id="A0A8B6CY52"/>
<proteinExistence type="predicted"/>
<evidence type="ECO:0000313" key="2">
    <source>
        <dbReference type="Proteomes" id="UP000596742"/>
    </source>
</evidence>
<dbReference type="EMBL" id="UYJE01002620">
    <property type="protein sequence ID" value="VDI12358.1"/>
    <property type="molecule type" value="Genomic_DNA"/>
</dbReference>
<reference evidence="1" key="1">
    <citation type="submission" date="2018-11" db="EMBL/GenBank/DDBJ databases">
        <authorList>
            <person name="Alioto T."/>
            <person name="Alioto T."/>
        </authorList>
    </citation>
    <scope>NUCLEOTIDE SEQUENCE</scope>
</reference>
<dbReference type="Proteomes" id="UP000596742">
    <property type="component" value="Unassembled WGS sequence"/>
</dbReference>
<feature type="non-terminal residue" evidence="1">
    <location>
        <position position="1"/>
    </location>
</feature>
<gene>
    <name evidence="1" type="ORF">MGAL_10B053038</name>
</gene>